<evidence type="ECO:0000313" key="4">
    <source>
        <dbReference type="Proteomes" id="UP001595778"/>
    </source>
</evidence>
<feature type="transmembrane region" description="Helical" evidence="1">
    <location>
        <begin position="12"/>
        <end position="36"/>
    </location>
</feature>
<evidence type="ECO:0000256" key="1">
    <source>
        <dbReference type="SAM" id="Phobius"/>
    </source>
</evidence>
<keyword evidence="1" id="KW-0812">Transmembrane</keyword>
<keyword evidence="1" id="KW-0472">Membrane</keyword>
<dbReference type="EMBL" id="JBHSDQ010000002">
    <property type="protein sequence ID" value="MFC4395541.1"/>
    <property type="molecule type" value="Genomic_DNA"/>
</dbReference>
<dbReference type="Proteomes" id="UP001595778">
    <property type="component" value="Unassembled WGS sequence"/>
</dbReference>
<gene>
    <name evidence="3" type="ORF">ACFO0G_05510</name>
</gene>
<keyword evidence="4" id="KW-1185">Reference proteome</keyword>
<feature type="domain" description="DUF3592" evidence="2">
    <location>
        <begin position="51"/>
        <end position="113"/>
    </location>
</feature>
<organism evidence="3 4">
    <name type="scientific">Arthrobacter sedimenti</name>
    <dbReference type="NCBI Taxonomy" id="2694931"/>
    <lineage>
        <taxon>Bacteria</taxon>
        <taxon>Bacillati</taxon>
        <taxon>Actinomycetota</taxon>
        <taxon>Actinomycetes</taxon>
        <taxon>Micrococcales</taxon>
        <taxon>Micrococcaceae</taxon>
        <taxon>Arthrobacter</taxon>
    </lineage>
</organism>
<evidence type="ECO:0000313" key="3">
    <source>
        <dbReference type="EMBL" id="MFC4395541.1"/>
    </source>
</evidence>
<reference evidence="4" key="1">
    <citation type="journal article" date="2019" name="Int. J. Syst. Evol. Microbiol.">
        <title>The Global Catalogue of Microorganisms (GCM) 10K type strain sequencing project: providing services to taxonomists for standard genome sequencing and annotation.</title>
        <authorList>
            <consortium name="The Broad Institute Genomics Platform"/>
            <consortium name="The Broad Institute Genome Sequencing Center for Infectious Disease"/>
            <person name="Wu L."/>
            <person name="Ma J."/>
        </authorList>
    </citation>
    <scope>NUCLEOTIDE SEQUENCE [LARGE SCALE GENOMIC DNA]</scope>
    <source>
        <strain evidence="4">PJ61</strain>
    </source>
</reference>
<accession>A0ABV8WGJ7</accession>
<comment type="caution">
    <text evidence="3">The sequence shown here is derived from an EMBL/GenBank/DDBJ whole genome shotgun (WGS) entry which is preliminary data.</text>
</comment>
<protein>
    <submittedName>
        <fullName evidence="3">DUF3592 domain-containing protein</fullName>
    </submittedName>
</protein>
<feature type="transmembrane region" description="Helical" evidence="1">
    <location>
        <begin position="119"/>
        <end position="145"/>
    </location>
</feature>
<keyword evidence="1" id="KW-1133">Transmembrane helix</keyword>
<dbReference type="Pfam" id="PF12158">
    <property type="entry name" value="DUF3592"/>
    <property type="match status" value="1"/>
</dbReference>
<dbReference type="InterPro" id="IPR021994">
    <property type="entry name" value="DUF3592"/>
</dbReference>
<sequence length="152" mass="15874">MTRPPKRPGGRLGTLAVVLIVLLVGPGLMVVGTMMIDADAELSRTGMQSAGTVIDFNDSQRASNRDIKVRYTSMDGTEHVVSASVDHDQHPAVGDPVTVAYDSQQPSRAVVLGFESGGVILRGVGTVLTLLAAGIGLAAGVLGAIQKRRSRR</sequence>
<proteinExistence type="predicted"/>
<name>A0ABV8WGJ7_9MICC</name>
<evidence type="ECO:0000259" key="2">
    <source>
        <dbReference type="Pfam" id="PF12158"/>
    </source>
</evidence>
<dbReference type="RefSeq" id="WP_376976704.1">
    <property type="nucleotide sequence ID" value="NZ_JBHSDQ010000002.1"/>
</dbReference>